<evidence type="ECO:0000313" key="8">
    <source>
        <dbReference type="Proteomes" id="UP001519460"/>
    </source>
</evidence>
<evidence type="ECO:0000256" key="3">
    <source>
        <dbReference type="ARBA" id="ARBA00022989"/>
    </source>
</evidence>
<dbReference type="Pfam" id="PF01284">
    <property type="entry name" value="MARVEL"/>
    <property type="match status" value="1"/>
</dbReference>
<gene>
    <name evidence="7" type="ORF">BaRGS_00018230</name>
</gene>
<evidence type="ECO:0000256" key="2">
    <source>
        <dbReference type="ARBA" id="ARBA00022692"/>
    </source>
</evidence>
<keyword evidence="3 5" id="KW-1133">Transmembrane helix</keyword>
<sequence length="177" mass="18891">MAAVNPRRFLVPANAIRIVELLCAILALASVAGWSSKGITYKELNSHDFNVLGNINFFIAMAVISLIFLTVNVALVLFNKRLIPPKVDLPCCLLLGVLVLLSSVILGVSLAQLGSSTAVKEAGLSFHSMEAGLAFGFIGSACLVCSTWFAFRARMIESDIPVEQTRSIADLPGDIPT</sequence>
<keyword evidence="4 5" id="KW-0472">Membrane</keyword>
<dbReference type="GO" id="GO:0016020">
    <property type="term" value="C:membrane"/>
    <property type="evidence" value="ECO:0007669"/>
    <property type="project" value="UniProtKB-SubCell"/>
</dbReference>
<accession>A0ABD0KT75</accession>
<evidence type="ECO:0000256" key="5">
    <source>
        <dbReference type="SAM" id="Phobius"/>
    </source>
</evidence>
<dbReference type="EMBL" id="JACVVK020000126">
    <property type="protein sequence ID" value="KAK7490444.1"/>
    <property type="molecule type" value="Genomic_DNA"/>
</dbReference>
<comment type="subcellular location">
    <subcellularLocation>
        <location evidence="1">Membrane</location>
        <topology evidence="1">Multi-pass membrane protein</topology>
    </subcellularLocation>
</comment>
<evidence type="ECO:0000256" key="4">
    <source>
        <dbReference type="ARBA" id="ARBA00023136"/>
    </source>
</evidence>
<organism evidence="7 8">
    <name type="scientific">Batillaria attramentaria</name>
    <dbReference type="NCBI Taxonomy" id="370345"/>
    <lineage>
        <taxon>Eukaryota</taxon>
        <taxon>Metazoa</taxon>
        <taxon>Spiralia</taxon>
        <taxon>Lophotrochozoa</taxon>
        <taxon>Mollusca</taxon>
        <taxon>Gastropoda</taxon>
        <taxon>Caenogastropoda</taxon>
        <taxon>Sorbeoconcha</taxon>
        <taxon>Cerithioidea</taxon>
        <taxon>Batillariidae</taxon>
        <taxon>Batillaria</taxon>
    </lineage>
</organism>
<name>A0ABD0KT75_9CAEN</name>
<keyword evidence="2 5" id="KW-0812">Transmembrane</keyword>
<proteinExistence type="predicted"/>
<feature type="transmembrane region" description="Helical" evidence="5">
    <location>
        <begin position="90"/>
        <end position="111"/>
    </location>
</feature>
<feature type="transmembrane region" description="Helical" evidence="5">
    <location>
        <begin position="15"/>
        <end position="35"/>
    </location>
</feature>
<dbReference type="Proteomes" id="UP001519460">
    <property type="component" value="Unassembled WGS sequence"/>
</dbReference>
<protein>
    <recommendedName>
        <fullName evidence="6">MARVEL domain-containing protein</fullName>
    </recommendedName>
</protein>
<feature type="domain" description="MARVEL" evidence="6">
    <location>
        <begin position="11"/>
        <end position="149"/>
    </location>
</feature>
<dbReference type="InterPro" id="IPR008253">
    <property type="entry name" value="Marvel"/>
</dbReference>
<keyword evidence="8" id="KW-1185">Reference proteome</keyword>
<evidence type="ECO:0000259" key="6">
    <source>
        <dbReference type="Pfam" id="PF01284"/>
    </source>
</evidence>
<dbReference type="AlphaFoldDB" id="A0ABD0KT75"/>
<evidence type="ECO:0000313" key="7">
    <source>
        <dbReference type="EMBL" id="KAK7490444.1"/>
    </source>
</evidence>
<feature type="transmembrane region" description="Helical" evidence="5">
    <location>
        <begin position="131"/>
        <end position="151"/>
    </location>
</feature>
<evidence type="ECO:0000256" key="1">
    <source>
        <dbReference type="ARBA" id="ARBA00004141"/>
    </source>
</evidence>
<comment type="caution">
    <text evidence="7">The sequence shown here is derived from an EMBL/GenBank/DDBJ whole genome shotgun (WGS) entry which is preliminary data.</text>
</comment>
<reference evidence="7 8" key="1">
    <citation type="journal article" date="2023" name="Sci. Data">
        <title>Genome assembly of the Korean intertidal mud-creeper Batillaria attramentaria.</title>
        <authorList>
            <person name="Patra A.K."/>
            <person name="Ho P.T."/>
            <person name="Jun S."/>
            <person name="Lee S.J."/>
            <person name="Kim Y."/>
            <person name="Won Y.J."/>
        </authorList>
    </citation>
    <scope>NUCLEOTIDE SEQUENCE [LARGE SCALE GENOMIC DNA]</scope>
    <source>
        <strain evidence="7">Wonlab-2016</strain>
    </source>
</reference>
<feature type="transmembrane region" description="Helical" evidence="5">
    <location>
        <begin position="55"/>
        <end position="78"/>
    </location>
</feature>